<evidence type="ECO:0000259" key="11">
    <source>
        <dbReference type="PROSITE" id="PS50929"/>
    </source>
</evidence>
<dbReference type="InterPro" id="IPR039421">
    <property type="entry name" value="Type_1_exporter"/>
</dbReference>
<feature type="transmembrane region" description="Helical" evidence="9">
    <location>
        <begin position="419"/>
        <end position="448"/>
    </location>
</feature>
<evidence type="ECO:0000256" key="6">
    <source>
        <dbReference type="ARBA" id="ARBA00022840"/>
    </source>
</evidence>
<dbReference type="Gene3D" id="3.40.50.300">
    <property type="entry name" value="P-loop containing nucleotide triphosphate hydrolases"/>
    <property type="match status" value="1"/>
</dbReference>
<feature type="transmembrane region" description="Helical" evidence="9">
    <location>
        <begin position="325"/>
        <end position="343"/>
    </location>
</feature>
<dbReference type="Pfam" id="PF00005">
    <property type="entry name" value="ABC_tran"/>
    <property type="match status" value="1"/>
</dbReference>
<dbReference type="InterPro" id="IPR011527">
    <property type="entry name" value="ABC1_TM_dom"/>
</dbReference>
<name>A0A918IPA7_9RHOB</name>
<dbReference type="GO" id="GO:0016887">
    <property type="term" value="F:ATP hydrolysis activity"/>
    <property type="evidence" value="ECO:0007669"/>
    <property type="project" value="InterPro"/>
</dbReference>
<dbReference type="PANTHER" id="PTHR43394:SF1">
    <property type="entry name" value="ATP-BINDING CASSETTE SUB-FAMILY B MEMBER 10, MITOCHONDRIAL"/>
    <property type="match status" value="1"/>
</dbReference>
<evidence type="ECO:0000256" key="3">
    <source>
        <dbReference type="ARBA" id="ARBA00022475"/>
    </source>
</evidence>
<dbReference type="Gene3D" id="1.20.1560.10">
    <property type="entry name" value="ABC transporter type 1, transmembrane domain"/>
    <property type="match status" value="1"/>
</dbReference>
<feature type="domain" description="ABC transporter" evidence="10">
    <location>
        <begin position="502"/>
        <end position="731"/>
    </location>
</feature>
<keyword evidence="3" id="KW-1003">Cell membrane</keyword>
<dbReference type="SMART" id="SM00382">
    <property type="entry name" value="AAA"/>
    <property type="match status" value="1"/>
</dbReference>
<evidence type="ECO:0000259" key="10">
    <source>
        <dbReference type="PROSITE" id="PS50893"/>
    </source>
</evidence>
<organism evidence="12 13">
    <name type="scientific">Gemmobacter lanyuensis</name>
    <dbReference type="NCBI Taxonomy" id="1054497"/>
    <lineage>
        <taxon>Bacteria</taxon>
        <taxon>Pseudomonadati</taxon>
        <taxon>Pseudomonadota</taxon>
        <taxon>Alphaproteobacteria</taxon>
        <taxon>Rhodobacterales</taxon>
        <taxon>Paracoccaceae</taxon>
        <taxon>Gemmobacter</taxon>
    </lineage>
</organism>
<feature type="transmembrane region" description="Helical" evidence="9">
    <location>
        <begin position="296"/>
        <end position="319"/>
    </location>
</feature>
<dbReference type="GO" id="GO:0005886">
    <property type="term" value="C:plasma membrane"/>
    <property type="evidence" value="ECO:0007669"/>
    <property type="project" value="UniProtKB-SubCell"/>
</dbReference>
<feature type="domain" description="ABC transmembrane type-1" evidence="11">
    <location>
        <begin position="192"/>
        <end position="468"/>
    </location>
</feature>
<evidence type="ECO:0000313" key="12">
    <source>
        <dbReference type="EMBL" id="GGW25474.1"/>
    </source>
</evidence>
<dbReference type="EMBL" id="BMYQ01000002">
    <property type="protein sequence ID" value="GGW25474.1"/>
    <property type="molecule type" value="Genomic_DNA"/>
</dbReference>
<dbReference type="Proteomes" id="UP000628984">
    <property type="component" value="Unassembled WGS sequence"/>
</dbReference>
<reference evidence="12" key="1">
    <citation type="journal article" date="2014" name="Int. J. Syst. Evol. Microbiol.">
        <title>Complete genome sequence of Corynebacterium casei LMG S-19264T (=DSM 44701T), isolated from a smear-ripened cheese.</title>
        <authorList>
            <consortium name="US DOE Joint Genome Institute (JGI-PGF)"/>
            <person name="Walter F."/>
            <person name="Albersmeier A."/>
            <person name="Kalinowski J."/>
            <person name="Ruckert C."/>
        </authorList>
    </citation>
    <scope>NUCLEOTIDE SEQUENCE</scope>
    <source>
        <strain evidence="12">KCTC 23714</strain>
    </source>
</reference>
<dbReference type="GO" id="GO:0005524">
    <property type="term" value="F:ATP binding"/>
    <property type="evidence" value="ECO:0007669"/>
    <property type="project" value="UniProtKB-KW"/>
</dbReference>
<evidence type="ECO:0000256" key="4">
    <source>
        <dbReference type="ARBA" id="ARBA00022692"/>
    </source>
</evidence>
<evidence type="ECO:0000256" key="2">
    <source>
        <dbReference type="ARBA" id="ARBA00022448"/>
    </source>
</evidence>
<dbReference type="SUPFAM" id="SSF52540">
    <property type="entry name" value="P-loop containing nucleoside triphosphate hydrolases"/>
    <property type="match status" value="1"/>
</dbReference>
<dbReference type="InterPro" id="IPR003439">
    <property type="entry name" value="ABC_transporter-like_ATP-bd"/>
</dbReference>
<dbReference type="Pfam" id="PF00664">
    <property type="entry name" value="ABC_membrane"/>
    <property type="match status" value="1"/>
</dbReference>
<dbReference type="PROSITE" id="PS50929">
    <property type="entry name" value="ABC_TM1F"/>
    <property type="match status" value="1"/>
</dbReference>
<evidence type="ECO:0000256" key="9">
    <source>
        <dbReference type="SAM" id="Phobius"/>
    </source>
</evidence>
<sequence length="735" mass="80419">MTETRVVAFDMNASRAGAPVAARVSAQPAPPRQSEKILARAGLARVYLGLVGAEVTATDLSEQMELAATDGALPALPEIARAMIALGLKAKVEDVAELTPALWPALVQMSGGQIVLVLGQTAETLSVYDASLPDKRSDVDLKDFASLHDGRILRARPSLRALEARHIENSRAPHWFWGEFRNYRRQLFEVSAGSLVANLLAVAVAMFSLQVYDRVIPHQSQPTLWVLALGAMLAVLLEGCLKVARSTLMDMTGRRIELAVQERLMERLLGMKGGPRRTTPSQTFAAMREFSAVREFFTATTIGTLADLPFLFIFFAIVASIGGSLVWVLIAGSALMVLPGIFFQKKMMSLTRDTQGASTRAARLLYEAVYEHETVTTQRAQDRIRRIWTELTTLSAVKSSDQRHLASMLTYWAQAMQQLTYIATVVIGAYLVFAGNFTVGTIIAIGILTSRTLGPLSQVSATMARWANVKEALNGLNAIAEAPQQEEVGRSYLRRERISGNYELRNLEFSYDPKSAPVIDIAALAIPQGQHVAVLGTNGSGKSTLLRLLAGLYDPTKGRVLIDGVDLGQLHPRDLRRGVGYLGQDVRLFAGSIRDNLNMTQLERDDDRMYAALDFAGLGPFVRNHPRGLDLEIRELGEGLSVGQKQSIGWARLWLQDPSVVLLDEPTAALDQTLEATLVSRLQHWLQGRTAVIATHRVPILQLTERTLILQNGKMAVDGPRDAVLAHLRQAGGRG</sequence>
<feature type="transmembrane region" description="Helical" evidence="9">
    <location>
        <begin position="190"/>
        <end position="212"/>
    </location>
</feature>
<reference evidence="12" key="2">
    <citation type="submission" date="2020-09" db="EMBL/GenBank/DDBJ databases">
        <authorList>
            <person name="Sun Q."/>
            <person name="Kim S."/>
        </authorList>
    </citation>
    <scope>NUCLEOTIDE SEQUENCE</scope>
    <source>
        <strain evidence="12">KCTC 23714</strain>
    </source>
</reference>
<dbReference type="InterPro" id="IPR027417">
    <property type="entry name" value="P-loop_NTPase"/>
</dbReference>
<dbReference type="PANTHER" id="PTHR43394">
    <property type="entry name" value="ATP-DEPENDENT PERMEASE MDL1, MITOCHONDRIAL"/>
    <property type="match status" value="1"/>
</dbReference>
<keyword evidence="13" id="KW-1185">Reference proteome</keyword>
<evidence type="ECO:0000256" key="5">
    <source>
        <dbReference type="ARBA" id="ARBA00022741"/>
    </source>
</evidence>
<evidence type="ECO:0000256" key="7">
    <source>
        <dbReference type="ARBA" id="ARBA00022989"/>
    </source>
</evidence>
<keyword evidence="6 12" id="KW-0067">ATP-binding</keyword>
<dbReference type="GO" id="GO:0015421">
    <property type="term" value="F:ABC-type oligopeptide transporter activity"/>
    <property type="evidence" value="ECO:0007669"/>
    <property type="project" value="TreeGrafter"/>
</dbReference>
<dbReference type="PROSITE" id="PS50893">
    <property type="entry name" value="ABC_TRANSPORTER_2"/>
    <property type="match status" value="1"/>
</dbReference>
<dbReference type="InterPro" id="IPR036640">
    <property type="entry name" value="ABC1_TM_sf"/>
</dbReference>
<comment type="subcellular location">
    <subcellularLocation>
        <location evidence="1">Cell membrane</location>
        <topology evidence="1">Multi-pass membrane protein</topology>
    </subcellularLocation>
</comment>
<dbReference type="AlphaFoldDB" id="A0A918IPA7"/>
<dbReference type="FunFam" id="3.40.50.300:FF:000299">
    <property type="entry name" value="ABC transporter ATP-binding protein/permease"/>
    <property type="match status" value="1"/>
</dbReference>
<keyword evidence="4 9" id="KW-0812">Transmembrane</keyword>
<dbReference type="InterPro" id="IPR003593">
    <property type="entry name" value="AAA+_ATPase"/>
</dbReference>
<dbReference type="Gene3D" id="3.90.70.10">
    <property type="entry name" value="Cysteine proteinases"/>
    <property type="match status" value="1"/>
</dbReference>
<protein>
    <submittedName>
        <fullName evidence="12">ABC transporter ATP-binding protein/permease</fullName>
    </submittedName>
</protein>
<feature type="transmembrane region" description="Helical" evidence="9">
    <location>
        <begin position="224"/>
        <end position="244"/>
    </location>
</feature>
<dbReference type="SUPFAM" id="SSF90123">
    <property type="entry name" value="ABC transporter transmembrane region"/>
    <property type="match status" value="1"/>
</dbReference>
<gene>
    <name evidence="12" type="ORF">GCM10011452_11520</name>
</gene>
<keyword evidence="8 9" id="KW-0472">Membrane</keyword>
<evidence type="ECO:0000256" key="8">
    <source>
        <dbReference type="ARBA" id="ARBA00023136"/>
    </source>
</evidence>
<comment type="caution">
    <text evidence="12">The sequence shown here is derived from an EMBL/GenBank/DDBJ whole genome shotgun (WGS) entry which is preliminary data.</text>
</comment>
<accession>A0A918IPA7</accession>
<keyword evidence="5" id="KW-0547">Nucleotide-binding</keyword>
<evidence type="ECO:0000313" key="13">
    <source>
        <dbReference type="Proteomes" id="UP000628984"/>
    </source>
</evidence>
<evidence type="ECO:0000256" key="1">
    <source>
        <dbReference type="ARBA" id="ARBA00004651"/>
    </source>
</evidence>
<proteinExistence type="predicted"/>
<keyword evidence="2" id="KW-0813">Transport</keyword>
<keyword evidence="7 9" id="KW-1133">Transmembrane helix</keyword>